<name>A0A7W3TAG9_9ACTN</name>
<gene>
    <name evidence="1" type="ORF">FNQ90_03745</name>
</gene>
<accession>A0A7W3TAG9</accession>
<dbReference type="Proteomes" id="UP000538929">
    <property type="component" value="Unassembled WGS sequence"/>
</dbReference>
<evidence type="ECO:0000313" key="2">
    <source>
        <dbReference type="Proteomes" id="UP000538929"/>
    </source>
</evidence>
<comment type="caution">
    <text evidence="1">The sequence shown here is derived from an EMBL/GenBank/DDBJ whole genome shotgun (WGS) entry which is preliminary data.</text>
</comment>
<dbReference type="RefSeq" id="WP_182604947.1">
    <property type="nucleotide sequence ID" value="NZ_VKHT01000054.1"/>
</dbReference>
<evidence type="ECO:0000313" key="1">
    <source>
        <dbReference type="EMBL" id="MBB0243246.1"/>
    </source>
</evidence>
<dbReference type="AlphaFoldDB" id="A0A7W3TAG9"/>
<reference evidence="2" key="1">
    <citation type="submission" date="2019-10" db="EMBL/GenBank/DDBJ databases">
        <title>Streptomyces sp. nov., a novel actinobacterium isolated from alkaline environment.</title>
        <authorList>
            <person name="Golinska P."/>
        </authorList>
    </citation>
    <scope>NUCLEOTIDE SEQUENCE [LARGE SCALE GENOMIC DNA]</scope>
    <source>
        <strain evidence="2">DSM 42118</strain>
    </source>
</reference>
<protein>
    <submittedName>
        <fullName evidence="1">Uncharacterized protein</fullName>
    </submittedName>
</protein>
<sequence length="170" mass="18382">MPCGDVDAWRRELLIAGGLVRDGEASVCEEAGPRHDRYVELVDMVDDTEGPAVVHALIASLRAEEDHGAHEAVYGALERFPGKDLVRGTVLAVPDLLSIPRDHSGQVLQLLTLPAGDEDLRVFTAAGRRLEPGLRAGLVALITDHEADEWLADERSHGRLRLTQDQGVGA</sequence>
<organism evidence="1 2">
    <name type="scientific">Streptomyces alkaliphilus</name>
    <dbReference type="NCBI Taxonomy" id="1472722"/>
    <lineage>
        <taxon>Bacteria</taxon>
        <taxon>Bacillati</taxon>
        <taxon>Actinomycetota</taxon>
        <taxon>Actinomycetes</taxon>
        <taxon>Kitasatosporales</taxon>
        <taxon>Streptomycetaceae</taxon>
        <taxon>Streptomyces</taxon>
    </lineage>
</organism>
<dbReference type="EMBL" id="VKHT01000054">
    <property type="protein sequence ID" value="MBB0243246.1"/>
    <property type="molecule type" value="Genomic_DNA"/>
</dbReference>
<proteinExistence type="predicted"/>
<keyword evidence="2" id="KW-1185">Reference proteome</keyword>